<feature type="transmembrane region" description="Helical" evidence="1">
    <location>
        <begin position="15"/>
        <end position="35"/>
    </location>
</feature>
<keyword evidence="1" id="KW-0472">Membrane</keyword>
<dbReference type="Proteomes" id="UP000619293">
    <property type="component" value="Unassembled WGS sequence"/>
</dbReference>
<evidence type="ECO:0000313" key="2">
    <source>
        <dbReference type="EMBL" id="GIF90333.1"/>
    </source>
</evidence>
<proteinExistence type="predicted"/>
<dbReference type="EMBL" id="BONG01000022">
    <property type="protein sequence ID" value="GIF90333.1"/>
    <property type="molecule type" value="Genomic_DNA"/>
</dbReference>
<name>A0A8J3K4W6_9ACTN</name>
<gene>
    <name evidence="2" type="ORF">Cch02nite_37770</name>
</gene>
<sequence length="173" mass="18987">MADPPPIPDDVRVDWLGTITTAVVGVVGITATVWGGRSDRRARERTSWLDEKRRAYVKLFAAGDHWALLIRECSLPAQKSGDQPGARDRALSQLPTALVEFNTVFYEFALIASKDVVARADALFDILNELSDSLTDGSPSEGYQGRRIVIARRLLLDAMRADLGATKLLSDSM</sequence>
<organism evidence="2 3">
    <name type="scientific">Catellatospora chokoriensis</name>
    <dbReference type="NCBI Taxonomy" id="310353"/>
    <lineage>
        <taxon>Bacteria</taxon>
        <taxon>Bacillati</taxon>
        <taxon>Actinomycetota</taxon>
        <taxon>Actinomycetes</taxon>
        <taxon>Micromonosporales</taxon>
        <taxon>Micromonosporaceae</taxon>
        <taxon>Catellatospora</taxon>
    </lineage>
</organism>
<dbReference type="AlphaFoldDB" id="A0A8J3K4W6"/>
<evidence type="ECO:0000313" key="3">
    <source>
        <dbReference type="Proteomes" id="UP000619293"/>
    </source>
</evidence>
<reference evidence="2 3" key="1">
    <citation type="submission" date="2021-01" db="EMBL/GenBank/DDBJ databases">
        <title>Whole genome shotgun sequence of Catellatospora chokoriensis NBRC 107358.</title>
        <authorList>
            <person name="Komaki H."/>
            <person name="Tamura T."/>
        </authorList>
    </citation>
    <scope>NUCLEOTIDE SEQUENCE [LARGE SCALE GENOMIC DNA]</scope>
    <source>
        <strain evidence="2 3">NBRC 107358</strain>
    </source>
</reference>
<keyword evidence="1" id="KW-1133">Transmembrane helix</keyword>
<keyword evidence="1" id="KW-0812">Transmembrane</keyword>
<protein>
    <submittedName>
        <fullName evidence="2">Uncharacterized protein</fullName>
    </submittedName>
</protein>
<accession>A0A8J3K4W6</accession>
<comment type="caution">
    <text evidence="2">The sequence shown here is derived from an EMBL/GenBank/DDBJ whole genome shotgun (WGS) entry which is preliminary data.</text>
</comment>
<evidence type="ECO:0000256" key="1">
    <source>
        <dbReference type="SAM" id="Phobius"/>
    </source>
</evidence>
<keyword evidence="3" id="KW-1185">Reference proteome</keyword>